<proteinExistence type="predicted"/>
<name>A0A2H1YJC5_9FLAO</name>
<feature type="transmembrane region" description="Helical" evidence="1">
    <location>
        <begin position="12"/>
        <end position="34"/>
    </location>
</feature>
<feature type="transmembrane region" description="Helical" evidence="1">
    <location>
        <begin position="331"/>
        <end position="352"/>
    </location>
</feature>
<keyword evidence="1" id="KW-0812">Transmembrane</keyword>
<reference evidence="3" key="1">
    <citation type="submission" date="2017-11" db="EMBL/GenBank/DDBJ databases">
        <authorList>
            <person name="Duchaud E."/>
        </authorList>
    </citation>
    <scope>NUCLEOTIDE SEQUENCE [LARGE SCALE GENOMIC DNA]</scope>
    <source>
        <strain evidence="3">Tenacibaculum sp. TNO020</strain>
    </source>
</reference>
<sequence>MKPYKIIKTLHLWLGLTVGAIVSFSGITGALYVWQPEISSYLTAKELHIDTFDKTKISYQKNIQTVAKLTEIHGDSIKKIQLPYRKNNYIILTFLNGTTSYYHPEKGVYLGSNLKTNSFFKTLLQLHRNLCFKPYGSYIIGISSLIFCFLILISGFLLWHRSYKRRWKKGFTINWYSSKKKFNYNLHKVAGIYFIIPLITLSFSGAYFTFYKEYRTLLSVLPAYKIAENSSIHKTNIGDFFDIEKQTKRLFPDDKLWSIYYPSKKKEHYRFRFINTLKIESGLRKSTDIFTDKNLTIVKINSFYKNPLSLRITAQMYPIHIGESFGFFHRILVFITGFIPLILYITGIRFYLYKKRR</sequence>
<feature type="transmembrane region" description="Helical" evidence="1">
    <location>
        <begin position="189"/>
        <end position="210"/>
    </location>
</feature>
<dbReference type="AlphaFoldDB" id="A0A2H1YJC5"/>
<gene>
    <name evidence="2" type="ORF">TNO020_440274</name>
</gene>
<keyword evidence="3" id="KW-1185">Reference proteome</keyword>
<dbReference type="EMBL" id="OENF01000039">
    <property type="protein sequence ID" value="SOS75491.1"/>
    <property type="molecule type" value="Genomic_DNA"/>
</dbReference>
<dbReference type="RefSeq" id="WP_101918117.1">
    <property type="nucleotide sequence ID" value="NZ_JAFMUR010000001.1"/>
</dbReference>
<keyword evidence="1" id="KW-0472">Membrane</keyword>
<evidence type="ECO:0000313" key="3">
    <source>
        <dbReference type="Proteomes" id="UP000234211"/>
    </source>
</evidence>
<evidence type="ECO:0000313" key="2">
    <source>
        <dbReference type="EMBL" id="SOS75491.1"/>
    </source>
</evidence>
<evidence type="ECO:0000256" key="1">
    <source>
        <dbReference type="SAM" id="Phobius"/>
    </source>
</evidence>
<evidence type="ECO:0008006" key="4">
    <source>
        <dbReference type="Google" id="ProtNLM"/>
    </source>
</evidence>
<dbReference type="OrthoDB" id="111691at2"/>
<protein>
    <recommendedName>
        <fullName evidence="4">Peptidase</fullName>
    </recommendedName>
</protein>
<dbReference type="Pfam" id="PF03929">
    <property type="entry name" value="PepSY_TM"/>
    <property type="match status" value="1"/>
</dbReference>
<accession>A0A2H1YJC5</accession>
<keyword evidence="1" id="KW-1133">Transmembrane helix</keyword>
<organism evidence="2 3">
    <name type="scientific">Tenacibaculum piscium</name>
    <dbReference type="NCBI Taxonomy" id="1458515"/>
    <lineage>
        <taxon>Bacteria</taxon>
        <taxon>Pseudomonadati</taxon>
        <taxon>Bacteroidota</taxon>
        <taxon>Flavobacteriia</taxon>
        <taxon>Flavobacteriales</taxon>
        <taxon>Flavobacteriaceae</taxon>
        <taxon>Tenacibaculum</taxon>
    </lineage>
</organism>
<dbReference type="PANTHER" id="PTHR34219">
    <property type="entry name" value="IRON-REGULATED INNER MEMBRANE PROTEIN-RELATED"/>
    <property type="match status" value="1"/>
</dbReference>
<dbReference type="InterPro" id="IPR005625">
    <property type="entry name" value="PepSY-ass_TM"/>
</dbReference>
<dbReference type="Proteomes" id="UP000234211">
    <property type="component" value="Unassembled WGS sequence"/>
</dbReference>
<feature type="transmembrane region" description="Helical" evidence="1">
    <location>
        <begin position="135"/>
        <end position="159"/>
    </location>
</feature>